<gene>
    <name evidence="1" type="ORF">K466DRAFT_636437</name>
</gene>
<protein>
    <submittedName>
        <fullName evidence="1">Uncharacterized protein</fullName>
    </submittedName>
</protein>
<evidence type="ECO:0000313" key="1">
    <source>
        <dbReference type="EMBL" id="TFK80621.1"/>
    </source>
</evidence>
<keyword evidence="2" id="KW-1185">Reference proteome</keyword>
<organism evidence="1 2">
    <name type="scientific">Polyporus arcularius HHB13444</name>
    <dbReference type="NCBI Taxonomy" id="1314778"/>
    <lineage>
        <taxon>Eukaryota</taxon>
        <taxon>Fungi</taxon>
        <taxon>Dikarya</taxon>
        <taxon>Basidiomycota</taxon>
        <taxon>Agaricomycotina</taxon>
        <taxon>Agaricomycetes</taxon>
        <taxon>Polyporales</taxon>
        <taxon>Polyporaceae</taxon>
        <taxon>Polyporus</taxon>
    </lineage>
</organism>
<reference evidence="1 2" key="1">
    <citation type="journal article" date="2019" name="Nat. Ecol. Evol.">
        <title>Megaphylogeny resolves global patterns of mushroom evolution.</title>
        <authorList>
            <person name="Varga T."/>
            <person name="Krizsan K."/>
            <person name="Foldi C."/>
            <person name="Dima B."/>
            <person name="Sanchez-Garcia M."/>
            <person name="Sanchez-Ramirez S."/>
            <person name="Szollosi G.J."/>
            <person name="Szarkandi J.G."/>
            <person name="Papp V."/>
            <person name="Albert L."/>
            <person name="Andreopoulos W."/>
            <person name="Angelini C."/>
            <person name="Antonin V."/>
            <person name="Barry K.W."/>
            <person name="Bougher N.L."/>
            <person name="Buchanan P."/>
            <person name="Buyck B."/>
            <person name="Bense V."/>
            <person name="Catcheside P."/>
            <person name="Chovatia M."/>
            <person name="Cooper J."/>
            <person name="Damon W."/>
            <person name="Desjardin D."/>
            <person name="Finy P."/>
            <person name="Geml J."/>
            <person name="Haridas S."/>
            <person name="Hughes K."/>
            <person name="Justo A."/>
            <person name="Karasinski D."/>
            <person name="Kautmanova I."/>
            <person name="Kiss B."/>
            <person name="Kocsube S."/>
            <person name="Kotiranta H."/>
            <person name="LaButti K.M."/>
            <person name="Lechner B.E."/>
            <person name="Liimatainen K."/>
            <person name="Lipzen A."/>
            <person name="Lukacs Z."/>
            <person name="Mihaltcheva S."/>
            <person name="Morgado L.N."/>
            <person name="Niskanen T."/>
            <person name="Noordeloos M.E."/>
            <person name="Ohm R.A."/>
            <person name="Ortiz-Santana B."/>
            <person name="Ovrebo C."/>
            <person name="Racz N."/>
            <person name="Riley R."/>
            <person name="Savchenko A."/>
            <person name="Shiryaev A."/>
            <person name="Soop K."/>
            <person name="Spirin V."/>
            <person name="Szebenyi C."/>
            <person name="Tomsovsky M."/>
            <person name="Tulloss R.E."/>
            <person name="Uehling J."/>
            <person name="Grigoriev I.V."/>
            <person name="Vagvolgyi C."/>
            <person name="Papp T."/>
            <person name="Martin F.M."/>
            <person name="Miettinen O."/>
            <person name="Hibbett D.S."/>
            <person name="Nagy L.G."/>
        </authorList>
    </citation>
    <scope>NUCLEOTIDE SEQUENCE [LARGE SCALE GENOMIC DNA]</scope>
    <source>
        <strain evidence="1 2">HHB13444</strain>
    </source>
</reference>
<sequence length="276" mass="30761">MYSGSSSSNNEPGLYACQKQDWRPSYHRDECALLKAGNAFQVEDRRKLHDNEWCLLTDNGEWMYARALETLDYDFLAYGRRSPPHDVPPTVSSPAPLLASRDDRPLGFIPTDGALDHYFVRLHRFRNSPALAQLSHSSLRVVTPNDFARSSVPVYPPLPDMGTSGAVSRPPFIVTGDTTFDERRLYGYVQQHGTQAERDAVAMYGHLRAANIAARRKLADVQKARVQGNVKLLAAHLLAAEVVLLLAAGDDPAARFESFTMKHIYTCITADIESRS</sequence>
<accession>A0A5C3NTQ1</accession>
<proteinExistence type="predicted"/>
<evidence type="ECO:0000313" key="2">
    <source>
        <dbReference type="Proteomes" id="UP000308197"/>
    </source>
</evidence>
<name>A0A5C3NTQ1_9APHY</name>
<dbReference type="InParanoid" id="A0A5C3NTQ1"/>
<dbReference type="AlphaFoldDB" id="A0A5C3NTQ1"/>
<dbReference type="Proteomes" id="UP000308197">
    <property type="component" value="Unassembled WGS sequence"/>
</dbReference>
<dbReference type="EMBL" id="ML211737">
    <property type="protein sequence ID" value="TFK80621.1"/>
    <property type="molecule type" value="Genomic_DNA"/>
</dbReference>